<name>A0ACB9RVP0_9MYRT</name>
<evidence type="ECO:0000313" key="2">
    <source>
        <dbReference type="Proteomes" id="UP001057402"/>
    </source>
</evidence>
<sequence>MDLALIDATTAPASASFLSPSFCEFSSAYDVLKWAAILVSSFALATLIARLRFFLLGRNSPILQPLHGKFVDFDDFTDDDDASSVGDLSLSDYDDGSEEEEEEEEEERDSSSSHRWGHDFSVSDSGLRRRRSFAENLSQLYSGRSVVRLWDNIGSRFRSISLADCGGVDFPVIRPTSPGILVSAGLNEVRNIALSAWDGRVGFRVPAILAEWSPGERYPMVGDVRNVSRPLAEEEMDSWWDADAVNDDGED</sequence>
<comment type="caution">
    <text evidence="1">The sequence shown here is derived from an EMBL/GenBank/DDBJ whole genome shotgun (WGS) entry which is preliminary data.</text>
</comment>
<keyword evidence="2" id="KW-1185">Reference proteome</keyword>
<evidence type="ECO:0000313" key="1">
    <source>
        <dbReference type="EMBL" id="KAI4381453.1"/>
    </source>
</evidence>
<accession>A0ACB9RVP0</accession>
<organism evidence="1 2">
    <name type="scientific">Melastoma candidum</name>
    <dbReference type="NCBI Taxonomy" id="119954"/>
    <lineage>
        <taxon>Eukaryota</taxon>
        <taxon>Viridiplantae</taxon>
        <taxon>Streptophyta</taxon>
        <taxon>Embryophyta</taxon>
        <taxon>Tracheophyta</taxon>
        <taxon>Spermatophyta</taxon>
        <taxon>Magnoliopsida</taxon>
        <taxon>eudicotyledons</taxon>
        <taxon>Gunneridae</taxon>
        <taxon>Pentapetalae</taxon>
        <taxon>rosids</taxon>
        <taxon>malvids</taxon>
        <taxon>Myrtales</taxon>
        <taxon>Melastomataceae</taxon>
        <taxon>Melastomatoideae</taxon>
        <taxon>Melastomateae</taxon>
        <taxon>Melastoma</taxon>
    </lineage>
</organism>
<gene>
    <name evidence="1" type="ORF">MLD38_007523</name>
</gene>
<proteinExistence type="predicted"/>
<dbReference type="EMBL" id="CM042882">
    <property type="protein sequence ID" value="KAI4381453.1"/>
    <property type="molecule type" value="Genomic_DNA"/>
</dbReference>
<reference evidence="2" key="1">
    <citation type="journal article" date="2023" name="Front. Plant Sci.">
        <title>Chromosomal-level genome assembly of Melastoma candidum provides insights into trichome evolution.</title>
        <authorList>
            <person name="Zhong Y."/>
            <person name="Wu W."/>
            <person name="Sun C."/>
            <person name="Zou P."/>
            <person name="Liu Y."/>
            <person name="Dai S."/>
            <person name="Zhou R."/>
        </authorList>
    </citation>
    <scope>NUCLEOTIDE SEQUENCE [LARGE SCALE GENOMIC DNA]</scope>
</reference>
<dbReference type="Proteomes" id="UP001057402">
    <property type="component" value="Chromosome 3"/>
</dbReference>
<protein>
    <submittedName>
        <fullName evidence="1">Uncharacterized protein</fullName>
    </submittedName>
</protein>